<dbReference type="InterPro" id="IPR011009">
    <property type="entry name" value="Kinase-like_dom_sf"/>
</dbReference>
<evidence type="ECO:0000256" key="1">
    <source>
        <dbReference type="SAM" id="MobiDB-lite"/>
    </source>
</evidence>
<dbReference type="SMART" id="SM00220">
    <property type="entry name" value="S_TKc"/>
    <property type="match status" value="1"/>
</dbReference>
<dbReference type="PANTHER" id="PTHR24347">
    <property type="entry name" value="SERINE/THREONINE-PROTEIN KINASE"/>
    <property type="match status" value="1"/>
</dbReference>
<gene>
    <name evidence="3" type="ORF">H9741_00925</name>
</gene>
<dbReference type="Proteomes" id="UP000824204">
    <property type="component" value="Unassembled WGS sequence"/>
</dbReference>
<organism evidence="3 4">
    <name type="scientific">Candidatus Borkfalkia faecipullorum</name>
    <dbReference type="NCBI Taxonomy" id="2838510"/>
    <lineage>
        <taxon>Bacteria</taxon>
        <taxon>Bacillati</taxon>
        <taxon>Bacillota</taxon>
        <taxon>Clostridia</taxon>
        <taxon>Christensenellales</taxon>
        <taxon>Christensenellaceae</taxon>
        <taxon>Candidatus Borkfalkia</taxon>
    </lineage>
</organism>
<dbReference type="GO" id="GO:0004672">
    <property type="term" value="F:protein kinase activity"/>
    <property type="evidence" value="ECO:0007669"/>
    <property type="project" value="InterPro"/>
</dbReference>
<dbReference type="Pfam" id="PF00069">
    <property type="entry name" value="Pkinase"/>
    <property type="match status" value="1"/>
</dbReference>
<dbReference type="PROSITE" id="PS50011">
    <property type="entry name" value="PROTEIN_KINASE_DOM"/>
    <property type="match status" value="1"/>
</dbReference>
<dbReference type="AlphaFoldDB" id="A0A9D1V6G5"/>
<sequence length="718" mass="81122">MFTKEKIKDVRAFLNSFDRIFIDETLLKNDSASERLAEILKENLLKKHCIVLNEKTLRSGISKALIKKLQDQDLLLVKDGVHIITLNTSYCNAAAELSKRKHYKMLLISNDAQESLAFLKLDYDDNHVNDLGACGIDPAGLFSYVYQPPEERILFTVTANAETESLQLLFYKTLAGGAVKILYPADDPKTQAGMKGKGVFEYSSTKRELFESDLVQFVAKYRGSQIASSKCDFYLEKEQHWSVQPAGSSLTAKIIQEGDLPSPVPPSAPEGPARETPKGEKYPYYGGQPTKLTTDSIIEVEEPVEGAVLKTREGNSIRLVKKLGAGGEGVVYATDRPNIVCKILNNRAGTNLTRNKKEKIEFMTRHPISHPLVIWPLNAVYTQGNVFVGFTMKAVKGIELKALMDQMKYRDGSLSCEFGIFNLDRTQIIRMIISILETLCFLHERNIIIGDIKMENFMIMNRDPSKVYFVDCDSYQVGRFQATKVSAGFVPPELANKKVDLVYRTFSNEYYALFALLFMILHKAVKPYSQKGEAMEMTEEQRAGAGIFPYFLNAEKTVLHAPNGYPSPNWSHLPGYIKKAFCSMGQRNGDHFAAEKRYTAQEWLKLFRAYDKDLQNGKLAAKDRRCNTGVFGAAEEPIDYAAVDLKISSIVTKLMSDVSLNELIRKSFLSARRKEAADRIGLIEKTLRKTVEYKDSNYRFILKKNLGCYYSVEFSYKE</sequence>
<reference evidence="3" key="1">
    <citation type="journal article" date="2021" name="PeerJ">
        <title>Extensive microbial diversity within the chicken gut microbiome revealed by metagenomics and culture.</title>
        <authorList>
            <person name="Gilroy R."/>
            <person name="Ravi A."/>
            <person name="Getino M."/>
            <person name="Pursley I."/>
            <person name="Horton D.L."/>
            <person name="Alikhan N.F."/>
            <person name="Baker D."/>
            <person name="Gharbi K."/>
            <person name="Hall N."/>
            <person name="Watson M."/>
            <person name="Adriaenssens E.M."/>
            <person name="Foster-Nyarko E."/>
            <person name="Jarju S."/>
            <person name="Secka A."/>
            <person name="Antonio M."/>
            <person name="Oren A."/>
            <person name="Chaudhuri R.R."/>
            <person name="La Ragione R."/>
            <person name="Hildebrand F."/>
            <person name="Pallen M.J."/>
        </authorList>
    </citation>
    <scope>NUCLEOTIDE SEQUENCE</scope>
    <source>
        <strain evidence="3">811</strain>
    </source>
</reference>
<evidence type="ECO:0000313" key="4">
    <source>
        <dbReference type="Proteomes" id="UP000824204"/>
    </source>
</evidence>
<feature type="compositionally biased region" description="Basic and acidic residues" evidence="1">
    <location>
        <begin position="272"/>
        <end position="281"/>
    </location>
</feature>
<dbReference type="InterPro" id="IPR000719">
    <property type="entry name" value="Prot_kinase_dom"/>
</dbReference>
<protein>
    <recommendedName>
        <fullName evidence="2">Protein kinase domain-containing protein</fullName>
    </recommendedName>
</protein>
<reference evidence="3" key="2">
    <citation type="submission" date="2021-04" db="EMBL/GenBank/DDBJ databases">
        <authorList>
            <person name="Gilroy R."/>
        </authorList>
    </citation>
    <scope>NUCLEOTIDE SEQUENCE</scope>
    <source>
        <strain evidence="3">811</strain>
    </source>
</reference>
<dbReference type="GO" id="GO:0005524">
    <property type="term" value="F:ATP binding"/>
    <property type="evidence" value="ECO:0007669"/>
    <property type="project" value="InterPro"/>
</dbReference>
<evidence type="ECO:0000313" key="3">
    <source>
        <dbReference type="EMBL" id="HIX07020.1"/>
    </source>
</evidence>
<accession>A0A9D1V6G5</accession>
<dbReference type="EMBL" id="DXFX01000009">
    <property type="protein sequence ID" value="HIX07020.1"/>
    <property type="molecule type" value="Genomic_DNA"/>
</dbReference>
<proteinExistence type="predicted"/>
<dbReference type="Gene3D" id="1.10.510.10">
    <property type="entry name" value="Transferase(Phosphotransferase) domain 1"/>
    <property type="match status" value="1"/>
</dbReference>
<feature type="domain" description="Protein kinase" evidence="2">
    <location>
        <begin position="317"/>
        <end position="669"/>
    </location>
</feature>
<evidence type="ECO:0000259" key="2">
    <source>
        <dbReference type="PROSITE" id="PS50011"/>
    </source>
</evidence>
<comment type="caution">
    <text evidence="3">The sequence shown here is derived from an EMBL/GenBank/DDBJ whole genome shotgun (WGS) entry which is preliminary data.</text>
</comment>
<dbReference type="SUPFAM" id="SSF56112">
    <property type="entry name" value="Protein kinase-like (PK-like)"/>
    <property type="match status" value="1"/>
</dbReference>
<name>A0A9D1V6G5_9FIRM</name>
<feature type="region of interest" description="Disordered" evidence="1">
    <location>
        <begin position="257"/>
        <end position="286"/>
    </location>
</feature>